<evidence type="ECO:0000256" key="6">
    <source>
        <dbReference type="ARBA" id="ARBA00022801"/>
    </source>
</evidence>
<evidence type="ECO:0000259" key="11">
    <source>
        <dbReference type="PROSITE" id="PS51883"/>
    </source>
</evidence>
<name>A0A6J7GS30_9ZZZZ</name>
<feature type="domain" description="OCT" evidence="10">
    <location>
        <begin position="367"/>
        <end position="445"/>
    </location>
</feature>
<keyword evidence="8" id="KW-0342">GTP-binding</keyword>
<sequence>MLSDSAHIFVQGGNGGDGCTSFRREAHVPMGGPDGGDGGRGANVEFLCDDSLRDLQSFGRRVHYKAPRGRHGEGALKKGHDGEDLVVPVPPGTQITGLDGTTHDLLVPGQRVTIARGGSGGRGNARFATATRQAPRFAEKGLPGDEGWIDLQLKLLADVGLIGVPNAGKSSLITRATRARPKVANYPFTTLEPALGTIDGERRQLILADIPGLIEGASEGKGLGHEFLAHVERCRMLVHVLDLVPFDGSDPVRNYETIEAEIAAYDPRLATLPRVLALSKADLVTPEEADRATAEWRARLDGPDVPVREEWEDPVEPAVPIVVTSAATGQGIDELRALLLRTVPERPVGGVDGVDLSDAPLADHKVYRPRVARDWAVERSEDEGFRVVGDGVMRLLSRHDLENEESLEYVESRLRKMGVITALQEQGFQPGDDVEIAGVLFEFDPEG</sequence>
<dbReference type="FunFam" id="2.70.210.12:FF:000001">
    <property type="entry name" value="GTPase Obg"/>
    <property type="match status" value="1"/>
</dbReference>
<evidence type="ECO:0000256" key="3">
    <source>
        <dbReference type="ARBA" id="ARBA00022490"/>
    </source>
</evidence>
<dbReference type="NCBIfam" id="NF008956">
    <property type="entry name" value="PRK12299.1"/>
    <property type="match status" value="1"/>
</dbReference>
<dbReference type="PROSITE" id="PS51883">
    <property type="entry name" value="OBG"/>
    <property type="match status" value="1"/>
</dbReference>
<dbReference type="PRINTS" id="PR00326">
    <property type="entry name" value="GTP1OBG"/>
</dbReference>
<dbReference type="SUPFAM" id="SSF102741">
    <property type="entry name" value="Obg GTP-binding protein C-terminal domain"/>
    <property type="match status" value="1"/>
</dbReference>
<dbReference type="CDD" id="cd01898">
    <property type="entry name" value="Obg"/>
    <property type="match status" value="1"/>
</dbReference>
<keyword evidence="3" id="KW-0963">Cytoplasm</keyword>
<feature type="domain" description="OBG-type G" evidence="9">
    <location>
        <begin position="157"/>
        <end position="344"/>
    </location>
</feature>
<dbReference type="InterPro" id="IPR036346">
    <property type="entry name" value="GTP-bd_prot_GTP1/OBG_C_sf"/>
</dbReference>
<keyword evidence="4" id="KW-0479">Metal-binding</keyword>
<dbReference type="InterPro" id="IPR014100">
    <property type="entry name" value="GTP-bd_Obg/CgtA"/>
</dbReference>
<dbReference type="SUPFAM" id="SSF52540">
    <property type="entry name" value="P-loop containing nucleoside triphosphate hydrolases"/>
    <property type="match status" value="1"/>
</dbReference>
<dbReference type="InterPro" id="IPR015349">
    <property type="entry name" value="OCT_dom"/>
</dbReference>
<keyword evidence="6" id="KW-0378">Hydrolase</keyword>
<dbReference type="GO" id="GO:0003924">
    <property type="term" value="F:GTPase activity"/>
    <property type="evidence" value="ECO:0007669"/>
    <property type="project" value="InterPro"/>
</dbReference>
<dbReference type="InterPro" id="IPR045086">
    <property type="entry name" value="OBG_GTPase"/>
</dbReference>
<protein>
    <submittedName>
        <fullName evidence="12">Unannotated protein</fullName>
    </submittedName>
</protein>
<dbReference type="NCBIfam" id="TIGR03595">
    <property type="entry name" value="Obg_CgtA_exten"/>
    <property type="match status" value="1"/>
</dbReference>
<dbReference type="InterPro" id="IPR027417">
    <property type="entry name" value="P-loop_NTPase"/>
</dbReference>
<organism evidence="12">
    <name type="scientific">freshwater metagenome</name>
    <dbReference type="NCBI Taxonomy" id="449393"/>
    <lineage>
        <taxon>unclassified sequences</taxon>
        <taxon>metagenomes</taxon>
        <taxon>ecological metagenomes</taxon>
    </lineage>
</organism>
<evidence type="ECO:0000256" key="4">
    <source>
        <dbReference type="ARBA" id="ARBA00022723"/>
    </source>
</evidence>
<dbReference type="Gene3D" id="3.30.300.350">
    <property type="entry name" value="GTP-binding protein OBG, C-terminal domain"/>
    <property type="match status" value="1"/>
</dbReference>
<dbReference type="Pfam" id="PF09269">
    <property type="entry name" value="DUF1967"/>
    <property type="match status" value="1"/>
</dbReference>
<evidence type="ECO:0000313" key="12">
    <source>
        <dbReference type="EMBL" id="CAB4907053.1"/>
    </source>
</evidence>
<dbReference type="EMBL" id="CAFBMK010000039">
    <property type="protein sequence ID" value="CAB4907053.1"/>
    <property type="molecule type" value="Genomic_DNA"/>
</dbReference>
<evidence type="ECO:0000259" key="9">
    <source>
        <dbReference type="PROSITE" id="PS51710"/>
    </source>
</evidence>
<dbReference type="Gene3D" id="2.70.210.12">
    <property type="entry name" value="GTP1/OBG domain"/>
    <property type="match status" value="1"/>
</dbReference>
<dbReference type="InterPro" id="IPR006074">
    <property type="entry name" value="GTP1-OBG_CS"/>
</dbReference>
<evidence type="ECO:0000259" key="10">
    <source>
        <dbReference type="PROSITE" id="PS51881"/>
    </source>
</evidence>
<dbReference type="NCBIfam" id="NF008954">
    <property type="entry name" value="PRK12296.1"/>
    <property type="match status" value="1"/>
</dbReference>
<dbReference type="HAMAP" id="MF_01454">
    <property type="entry name" value="GTPase_Obg"/>
    <property type="match status" value="1"/>
</dbReference>
<evidence type="ECO:0000256" key="2">
    <source>
        <dbReference type="ARBA" id="ARBA00007699"/>
    </source>
</evidence>
<dbReference type="InterPro" id="IPR036726">
    <property type="entry name" value="GTP1_OBG_dom_sf"/>
</dbReference>
<dbReference type="InterPro" id="IPR006169">
    <property type="entry name" value="GTP1_OBG_dom"/>
</dbReference>
<dbReference type="PROSITE" id="PS51881">
    <property type="entry name" value="OCT"/>
    <property type="match status" value="1"/>
</dbReference>
<comment type="similarity">
    <text evidence="2">Belongs to the TRAFAC class OBG-HflX-like GTPase superfamily. OBG GTPase family.</text>
</comment>
<dbReference type="NCBIfam" id="TIGR02729">
    <property type="entry name" value="Obg_CgtA"/>
    <property type="match status" value="1"/>
</dbReference>
<dbReference type="Pfam" id="PF01018">
    <property type="entry name" value="GTP1_OBG"/>
    <property type="match status" value="1"/>
</dbReference>
<dbReference type="NCBIfam" id="NF008955">
    <property type="entry name" value="PRK12297.1"/>
    <property type="match status" value="1"/>
</dbReference>
<gene>
    <name evidence="12" type="ORF">UFOPK3564_00961</name>
</gene>
<evidence type="ECO:0000256" key="8">
    <source>
        <dbReference type="ARBA" id="ARBA00023134"/>
    </source>
</evidence>
<keyword evidence="5" id="KW-0547">Nucleotide-binding</keyword>
<evidence type="ECO:0000256" key="7">
    <source>
        <dbReference type="ARBA" id="ARBA00022842"/>
    </source>
</evidence>
<dbReference type="InterPro" id="IPR031167">
    <property type="entry name" value="G_OBG"/>
</dbReference>
<dbReference type="InterPro" id="IPR006073">
    <property type="entry name" value="GTP-bd"/>
</dbReference>
<dbReference type="PROSITE" id="PS51710">
    <property type="entry name" value="G_OBG"/>
    <property type="match status" value="1"/>
</dbReference>
<dbReference type="AlphaFoldDB" id="A0A6J7GS30"/>
<evidence type="ECO:0000256" key="1">
    <source>
        <dbReference type="ARBA" id="ARBA00001946"/>
    </source>
</evidence>
<dbReference type="PANTHER" id="PTHR11702">
    <property type="entry name" value="DEVELOPMENTALLY REGULATED GTP-BINDING PROTEIN-RELATED"/>
    <property type="match status" value="1"/>
</dbReference>
<dbReference type="Pfam" id="PF01926">
    <property type="entry name" value="MMR_HSR1"/>
    <property type="match status" value="1"/>
</dbReference>
<dbReference type="PANTHER" id="PTHR11702:SF31">
    <property type="entry name" value="MITOCHONDRIAL RIBOSOME-ASSOCIATED GTPASE 2"/>
    <property type="match status" value="1"/>
</dbReference>
<proteinExistence type="inferred from homology"/>
<dbReference type="GO" id="GO:0000287">
    <property type="term" value="F:magnesium ion binding"/>
    <property type="evidence" value="ECO:0007669"/>
    <property type="project" value="InterPro"/>
</dbReference>
<reference evidence="12" key="1">
    <citation type="submission" date="2020-05" db="EMBL/GenBank/DDBJ databases">
        <authorList>
            <person name="Chiriac C."/>
            <person name="Salcher M."/>
            <person name="Ghai R."/>
            <person name="Kavagutti S V."/>
        </authorList>
    </citation>
    <scope>NUCLEOTIDE SEQUENCE</scope>
</reference>
<feature type="domain" description="Obg" evidence="11">
    <location>
        <begin position="1"/>
        <end position="156"/>
    </location>
</feature>
<dbReference type="GO" id="GO:0005525">
    <property type="term" value="F:GTP binding"/>
    <property type="evidence" value="ECO:0007669"/>
    <property type="project" value="UniProtKB-KW"/>
</dbReference>
<accession>A0A6J7GS30</accession>
<dbReference type="PROSITE" id="PS00905">
    <property type="entry name" value="GTP1_OBG"/>
    <property type="match status" value="1"/>
</dbReference>
<evidence type="ECO:0000256" key="5">
    <source>
        <dbReference type="ARBA" id="ARBA00022741"/>
    </source>
</evidence>
<dbReference type="Gene3D" id="3.40.50.300">
    <property type="entry name" value="P-loop containing nucleotide triphosphate hydrolases"/>
    <property type="match status" value="1"/>
</dbReference>
<keyword evidence="7" id="KW-0460">Magnesium</keyword>
<dbReference type="SUPFAM" id="SSF82051">
    <property type="entry name" value="Obg GTP-binding protein N-terminal domain"/>
    <property type="match status" value="1"/>
</dbReference>
<comment type="cofactor">
    <cofactor evidence="1">
        <name>Mg(2+)</name>
        <dbReference type="ChEBI" id="CHEBI:18420"/>
    </cofactor>
</comment>